<protein>
    <recommendedName>
        <fullName evidence="6">RWD domain-containing protein</fullName>
    </recommendedName>
</protein>
<dbReference type="GO" id="GO:0005774">
    <property type="term" value="C:vacuolar membrane"/>
    <property type="evidence" value="ECO:0007669"/>
    <property type="project" value="TreeGrafter"/>
</dbReference>
<dbReference type="SMART" id="SM00320">
    <property type="entry name" value="WD40"/>
    <property type="match status" value="6"/>
</dbReference>
<feature type="repeat" description="WD" evidence="4">
    <location>
        <begin position="204"/>
        <end position="239"/>
    </location>
</feature>
<feature type="domain" description="RWD" evidence="6">
    <location>
        <begin position="526"/>
        <end position="636"/>
    </location>
</feature>
<organism evidence="7 8">
    <name type="scientific">Tuber borchii</name>
    <name type="common">White truffle</name>
    <dbReference type="NCBI Taxonomy" id="42251"/>
    <lineage>
        <taxon>Eukaryota</taxon>
        <taxon>Fungi</taxon>
        <taxon>Dikarya</taxon>
        <taxon>Ascomycota</taxon>
        <taxon>Pezizomycotina</taxon>
        <taxon>Pezizomycetes</taxon>
        <taxon>Pezizales</taxon>
        <taxon>Tuberaceae</taxon>
        <taxon>Tuber</taxon>
    </lineage>
</organism>
<dbReference type="EMBL" id="NESQ01000272">
    <property type="protein sequence ID" value="PUU74809.1"/>
    <property type="molecule type" value="Genomic_DNA"/>
</dbReference>
<dbReference type="OrthoDB" id="311712at2759"/>
<feature type="compositionally biased region" description="Polar residues" evidence="5">
    <location>
        <begin position="422"/>
        <end position="438"/>
    </location>
</feature>
<dbReference type="GO" id="GO:1904263">
    <property type="term" value="P:positive regulation of TORC1 signaling"/>
    <property type="evidence" value="ECO:0007669"/>
    <property type="project" value="TreeGrafter"/>
</dbReference>
<feature type="region of interest" description="Disordered" evidence="5">
    <location>
        <begin position="748"/>
        <end position="821"/>
    </location>
</feature>
<dbReference type="STRING" id="42251.A0A2T6ZH58"/>
<keyword evidence="8" id="KW-1185">Reference proteome</keyword>
<dbReference type="GO" id="GO:0035859">
    <property type="term" value="C:Seh1-associated complex"/>
    <property type="evidence" value="ECO:0007669"/>
    <property type="project" value="TreeGrafter"/>
</dbReference>
<evidence type="ECO:0000259" key="6">
    <source>
        <dbReference type="PROSITE" id="PS50908"/>
    </source>
</evidence>
<feature type="repeat" description="WD" evidence="4">
    <location>
        <begin position="117"/>
        <end position="152"/>
    </location>
</feature>
<feature type="compositionally biased region" description="Low complexity" evidence="5">
    <location>
        <begin position="762"/>
        <end position="774"/>
    </location>
</feature>
<evidence type="ECO:0000256" key="5">
    <source>
        <dbReference type="SAM" id="MobiDB-lite"/>
    </source>
</evidence>
<name>A0A2T6ZH58_TUBBO</name>
<evidence type="ECO:0000256" key="1">
    <source>
        <dbReference type="ARBA" id="ARBA00022574"/>
    </source>
</evidence>
<evidence type="ECO:0000256" key="4">
    <source>
        <dbReference type="PROSITE-ProRule" id="PRU00221"/>
    </source>
</evidence>
<sequence length="1419" mass="156703">MSAPKPSFPKGESPSAFSSRTFNLDMSIKVDAPVGSMSISPSSRDVVLASRQGLHIVDLDNPYDPPRFLQHLTAWSVADVQWSPHASHSHWVVSTSNQKAIVWNLALPSRKAIEHVLHSHTRAITDINFSAHQPNTLATCSIDSFVHCWDLRIPRRPIMSLCDWFAGATQVKFNRQNEHILASSHDKYLYIWDMRMGAHEIRKISAHSTKIYGLDWNRTRPSGIATCALDKTVKFWNYELSPQDTPERVINTSFPVWRARHTPFGRGILTMPQRGDTSLYLWDRRVKADHIDTAVATFEGHTDHVKEFLWRSRGGESGDGLDDREFQLVSWGLDKDIRLWSIDKEVMERVGHDPKKKMRFRITRRGAQYKTYRDEAAIVKESGTASRVPAIGGMRHMPRLSIGGFDGEKENLKGGWKDSRFPQGQGTRSGAMSPISGSTGLGKQLSMAGLSRDSRSVSKMRSAKEGGFMRAGRKRRKEINPITWMKGVKIGRRIPGSGGESEESRNSTRGSGLFGVGWEGPETLGDEISLVGVKFPKINFEKVNIAARTCTLSLTGPWGTENKWVFLRTDVTFPSDYPGDAESLPVFTLEKTNSIPDGNLEAIDANLKKIAETHVGKARVCLEPCLCYLLGERAEDVTWDGSDDEGQSSSDDDDGVVGLGIRSAEEEEGVGGLPEINNQASVPLPRACGAMWANDGRLVCFFPPKEDRLGPRSLLSSLAVRDGVRVGQSGGRLWESFGRLYTSTTEPRRRGHWLSEADGDASENSYSTSSNSSSDESDDSISGGPLRPTLGWRLHGNIGKGFRRGGSTDRSTQRSTGTGVKTITGFNSSKPKNVVSIHDFSYLLPAKRELAVEYKVSGDSPEICRHNASVADKYGYIDMADVWRLIEMVLCNEVPLEICGDPDDEDNGGNDGLQDKVLIMARRATLARGRRDSGLGLEMDNEVTAVTNVGTKEDPIKVAYWGKIKWGAHPLGGRWLVEDLFDYFQRKADVQMLAMLSCIFCEVDPADEFEGGPKIPFEVGFPLPSVTKYLRLQDVPFPGKVAAYTLEYFSTLELARQTQSMMLSISPQHHSASMTPMTHGSFGSSNGGGFNSDPSMPYSTGTTPPLRNYGLEVDGFSSFPSLSSSPEQTHQYRKPTAGMAANFSAGLVRAFGSGTGSPPTRKRLSPAESLTGNFTNATSVTWGPITTFGSGQKGPPSEDLTETNSDHEHPSSARIAMMNLDKFDDEGNVNTPFLDPKKTKLYRSYRENYADILYVWGLQIQRLEILQFNGLKCNQVDEEGELVGFGRKRGNADGWDGLEIAGHCSKCGAVLDVTKGARGECKACKRRQVTMSCCICDVIIKGLYGPCLRCGHVAHADCHEAWFSQEGIAECPTGCGCNCMSFVESGFKFERVPPLPPVNIRPPREERPRRPMNRRDYML</sequence>
<feature type="compositionally biased region" description="Basic and acidic residues" evidence="5">
    <location>
        <begin position="1402"/>
        <end position="1419"/>
    </location>
</feature>
<evidence type="ECO:0000313" key="8">
    <source>
        <dbReference type="Proteomes" id="UP000244722"/>
    </source>
</evidence>
<dbReference type="InterPro" id="IPR049567">
    <property type="entry name" value="WDR59-like"/>
</dbReference>
<feature type="region of interest" description="Disordered" evidence="5">
    <location>
        <begin position="1069"/>
        <end position="1109"/>
    </location>
</feature>
<dbReference type="InterPro" id="IPR015943">
    <property type="entry name" value="WD40/YVTN_repeat-like_dom_sf"/>
</dbReference>
<evidence type="ECO:0000256" key="3">
    <source>
        <dbReference type="ARBA" id="ARBA00038452"/>
    </source>
</evidence>
<evidence type="ECO:0000313" key="7">
    <source>
        <dbReference type="EMBL" id="PUU74809.1"/>
    </source>
</evidence>
<dbReference type="Proteomes" id="UP000244722">
    <property type="component" value="Unassembled WGS sequence"/>
</dbReference>
<dbReference type="Pfam" id="PF00400">
    <property type="entry name" value="WD40"/>
    <property type="match status" value="2"/>
</dbReference>
<keyword evidence="1 4" id="KW-0853">WD repeat</keyword>
<dbReference type="GO" id="GO:0034198">
    <property type="term" value="P:cellular response to amino acid starvation"/>
    <property type="evidence" value="ECO:0007669"/>
    <property type="project" value="TreeGrafter"/>
</dbReference>
<feature type="region of interest" description="Disordered" evidence="5">
    <location>
        <begin position="1398"/>
        <end position="1419"/>
    </location>
</feature>
<feature type="region of interest" description="Disordered" evidence="5">
    <location>
        <begin position="1185"/>
        <end position="1210"/>
    </location>
</feature>
<evidence type="ECO:0000256" key="2">
    <source>
        <dbReference type="ARBA" id="ARBA00022737"/>
    </source>
</evidence>
<reference evidence="7 8" key="1">
    <citation type="submission" date="2017-04" db="EMBL/GenBank/DDBJ databases">
        <title>Draft genome sequence of Tuber borchii Vittad., a whitish edible truffle.</title>
        <authorList>
            <consortium name="DOE Joint Genome Institute"/>
            <person name="Murat C."/>
            <person name="Kuo A."/>
            <person name="Barry K.W."/>
            <person name="Clum A."/>
            <person name="Dockter R.B."/>
            <person name="Fauchery L."/>
            <person name="Iotti M."/>
            <person name="Kohler A."/>
            <person name="Labutti K."/>
            <person name="Lindquist E.A."/>
            <person name="Lipzen A."/>
            <person name="Ohm R.A."/>
            <person name="Wang M."/>
            <person name="Grigoriev I.V."/>
            <person name="Zambonelli A."/>
            <person name="Martin F.M."/>
        </authorList>
    </citation>
    <scope>NUCLEOTIDE SEQUENCE [LARGE SCALE GENOMIC DNA]</scope>
    <source>
        <strain evidence="7 8">Tbo3840</strain>
    </source>
</reference>
<dbReference type="SUPFAM" id="SSF50978">
    <property type="entry name" value="WD40 repeat-like"/>
    <property type="match status" value="1"/>
</dbReference>
<dbReference type="PROSITE" id="PS50082">
    <property type="entry name" value="WD_REPEATS_2"/>
    <property type="match status" value="2"/>
</dbReference>
<feature type="compositionally biased region" description="Polar residues" evidence="5">
    <location>
        <begin position="1069"/>
        <end position="1078"/>
    </location>
</feature>
<feature type="compositionally biased region" description="Polar residues" evidence="5">
    <location>
        <begin position="808"/>
        <end position="821"/>
    </location>
</feature>
<proteinExistence type="inferred from homology"/>
<dbReference type="PANTHER" id="PTHR46170:SF1">
    <property type="entry name" value="GATOR COMPLEX PROTEIN WDR59"/>
    <property type="match status" value="1"/>
</dbReference>
<keyword evidence="2" id="KW-0677">Repeat</keyword>
<dbReference type="PROSITE" id="PS50908">
    <property type="entry name" value="RWD"/>
    <property type="match status" value="1"/>
</dbReference>
<dbReference type="Pfam" id="PF17120">
    <property type="entry name" value="zf-RING_16"/>
    <property type="match status" value="1"/>
</dbReference>
<comment type="caution">
    <text evidence="7">The sequence shown here is derived from an EMBL/GenBank/DDBJ whole genome shotgun (WGS) entry which is preliminary data.</text>
</comment>
<dbReference type="InterPro" id="IPR049566">
    <property type="entry name" value="WDR59_RTC1-like_RING_Znf"/>
</dbReference>
<feature type="region of interest" description="Disordered" evidence="5">
    <location>
        <begin position="491"/>
        <end position="514"/>
    </location>
</feature>
<dbReference type="InterPro" id="IPR036322">
    <property type="entry name" value="WD40_repeat_dom_sf"/>
</dbReference>
<feature type="region of interest" description="Disordered" evidence="5">
    <location>
        <begin position="418"/>
        <end position="473"/>
    </location>
</feature>
<gene>
    <name evidence="7" type="ORF">B9Z19DRAFT_1132554</name>
</gene>
<dbReference type="InterPro" id="IPR001680">
    <property type="entry name" value="WD40_rpt"/>
</dbReference>
<feature type="compositionally biased region" description="Polar residues" evidence="5">
    <location>
        <begin position="1093"/>
        <end position="1105"/>
    </location>
</feature>
<dbReference type="Gene3D" id="2.130.10.10">
    <property type="entry name" value="YVTN repeat-like/Quinoprotein amine dehydrogenase"/>
    <property type="match status" value="1"/>
</dbReference>
<dbReference type="InterPro" id="IPR006575">
    <property type="entry name" value="RWD_dom"/>
</dbReference>
<dbReference type="PANTHER" id="PTHR46170">
    <property type="entry name" value="GATOR COMPLEX PROTEIN WDR59"/>
    <property type="match status" value="1"/>
</dbReference>
<comment type="similarity">
    <text evidence="3">Belongs to the WD repeat WDR59 family.</text>
</comment>
<dbReference type="GO" id="GO:0035591">
    <property type="term" value="F:signaling adaptor activity"/>
    <property type="evidence" value="ECO:0007669"/>
    <property type="project" value="TreeGrafter"/>
</dbReference>
<dbReference type="CDD" id="cd16488">
    <property type="entry name" value="mRING-H2-C3H3C2_Mio-like"/>
    <property type="match status" value="1"/>
</dbReference>
<accession>A0A2T6ZH58</accession>